<sequence length="24" mass="2730">MSRSQIVRDLVFRAADTTLTVPRP</sequence>
<dbReference type="Proteomes" id="UP000183567">
    <property type="component" value="Unassembled WGS sequence"/>
</dbReference>
<evidence type="ECO:0000313" key="1">
    <source>
        <dbReference type="EMBL" id="OJA12099.1"/>
    </source>
</evidence>
<name>A0A1J8PWI3_9AGAM</name>
<protein>
    <submittedName>
        <fullName evidence="1">Uncharacterized protein</fullName>
    </submittedName>
</protein>
<organism evidence="1 2">
    <name type="scientific">Rhizopogon vesiculosus</name>
    <dbReference type="NCBI Taxonomy" id="180088"/>
    <lineage>
        <taxon>Eukaryota</taxon>
        <taxon>Fungi</taxon>
        <taxon>Dikarya</taxon>
        <taxon>Basidiomycota</taxon>
        <taxon>Agaricomycotina</taxon>
        <taxon>Agaricomycetes</taxon>
        <taxon>Agaricomycetidae</taxon>
        <taxon>Boletales</taxon>
        <taxon>Suillineae</taxon>
        <taxon>Rhizopogonaceae</taxon>
        <taxon>Rhizopogon</taxon>
    </lineage>
</organism>
<feature type="non-terminal residue" evidence="1">
    <location>
        <position position="24"/>
    </location>
</feature>
<gene>
    <name evidence="1" type="ORF">AZE42_03429</name>
</gene>
<evidence type="ECO:0000313" key="2">
    <source>
        <dbReference type="Proteomes" id="UP000183567"/>
    </source>
</evidence>
<dbReference type="AlphaFoldDB" id="A0A1J8PWI3"/>
<dbReference type="EMBL" id="LVVM01004818">
    <property type="protein sequence ID" value="OJA12099.1"/>
    <property type="molecule type" value="Genomic_DNA"/>
</dbReference>
<keyword evidence="2" id="KW-1185">Reference proteome</keyword>
<reference evidence="1 2" key="1">
    <citation type="submission" date="2016-03" db="EMBL/GenBank/DDBJ databases">
        <title>Comparative genomics of the ectomycorrhizal sister species Rhizopogon vinicolor and Rhizopogon vesiculosus (Basidiomycota: Boletales) reveals a divergence of the mating type B locus.</title>
        <authorList>
            <person name="Mujic A.B."/>
            <person name="Kuo A."/>
            <person name="Tritt A."/>
            <person name="Lipzen A."/>
            <person name="Chen C."/>
            <person name="Johnson J."/>
            <person name="Sharma A."/>
            <person name="Barry K."/>
            <person name="Grigoriev I.V."/>
            <person name="Spatafora J.W."/>
        </authorList>
    </citation>
    <scope>NUCLEOTIDE SEQUENCE [LARGE SCALE GENOMIC DNA]</scope>
    <source>
        <strain evidence="1 2">AM-OR11-056</strain>
    </source>
</reference>
<accession>A0A1J8PWI3</accession>
<proteinExistence type="predicted"/>
<comment type="caution">
    <text evidence="1">The sequence shown here is derived from an EMBL/GenBank/DDBJ whole genome shotgun (WGS) entry which is preliminary data.</text>
</comment>